<feature type="transmembrane region" description="Helical" evidence="11">
    <location>
        <begin position="36"/>
        <end position="61"/>
    </location>
</feature>
<dbReference type="PANTHER" id="PTHR45695">
    <property type="entry name" value="LEUCOKININ RECEPTOR-RELATED"/>
    <property type="match status" value="1"/>
</dbReference>
<keyword evidence="3 9" id="KW-0812">Transmembrane</keyword>
<evidence type="ECO:0000256" key="2">
    <source>
        <dbReference type="ARBA" id="ARBA00010663"/>
    </source>
</evidence>
<keyword evidence="8 9" id="KW-0807">Transducer</keyword>
<evidence type="ECO:0000259" key="12">
    <source>
        <dbReference type="PROSITE" id="PS50262"/>
    </source>
</evidence>
<evidence type="ECO:0000256" key="9">
    <source>
        <dbReference type="RuleBase" id="RU000688"/>
    </source>
</evidence>
<dbReference type="Pfam" id="PF00001">
    <property type="entry name" value="7tm_1"/>
    <property type="match status" value="1"/>
</dbReference>
<dbReference type="GeneID" id="119728856"/>
<dbReference type="Proteomes" id="UP000887568">
    <property type="component" value="Unplaced"/>
</dbReference>
<dbReference type="SUPFAM" id="SSF81321">
    <property type="entry name" value="Family A G protein-coupled receptor-like"/>
    <property type="match status" value="1"/>
</dbReference>
<reference evidence="13" key="1">
    <citation type="submission" date="2022-11" db="UniProtKB">
        <authorList>
            <consortium name="EnsemblMetazoa"/>
        </authorList>
    </citation>
    <scope>IDENTIFICATION</scope>
</reference>
<evidence type="ECO:0000256" key="5">
    <source>
        <dbReference type="ARBA" id="ARBA00023040"/>
    </source>
</evidence>
<evidence type="ECO:0000313" key="13">
    <source>
        <dbReference type="EnsemblMetazoa" id="XP_038057192.1"/>
    </source>
</evidence>
<evidence type="ECO:0000256" key="11">
    <source>
        <dbReference type="SAM" id="Phobius"/>
    </source>
</evidence>
<evidence type="ECO:0000256" key="6">
    <source>
        <dbReference type="ARBA" id="ARBA00023136"/>
    </source>
</evidence>
<dbReference type="Gene3D" id="1.20.1070.10">
    <property type="entry name" value="Rhodopsin 7-helix transmembrane proteins"/>
    <property type="match status" value="1"/>
</dbReference>
<keyword evidence="14" id="KW-1185">Reference proteome</keyword>
<evidence type="ECO:0000256" key="10">
    <source>
        <dbReference type="SAM" id="MobiDB-lite"/>
    </source>
</evidence>
<proteinExistence type="inferred from homology"/>
<dbReference type="PROSITE" id="PS00237">
    <property type="entry name" value="G_PROTEIN_RECEP_F1_1"/>
    <property type="match status" value="1"/>
</dbReference>
<dbReference type="PANTHER" id="PTHR45695:SF15">
    <property type="entry name" value="OPSIN RH2"/>
    <property type="match status" value="1"/>
</dbReference>
<feature type="transmembrane region" description="Helical" evidence="11">
    <location>
        <begin position="151"/>
        <end position="170"/>
    </location>
</feature>
<dbReference type="GO" id="GO:0005886">
    <property type="term" value="C:plasma membrane"/>
    <property type="evidence" value="ECO:0007669"/>
    <property type="project" value="TreeGrafter"/>
</dbReference>
<name>A0A914A039_PATMI</name>
<comment type="similarity">
    <text evidence="2 9">Belongs to the G-protein coupled receptor 1 family.</text>
</comment>
<dbReference type="PRINTS" id="PR01012">
    <property type="entry name" value="NRPEPTIDEYR"/>
</dbReference>
<keyword evidence="4 11" id="KW-1133">Transmembrane helix</keyword>
<evidence type="ECO:0000256" key="3">
    <source>
        <dbReference type="ARBA" id="ARBA00022692"/>
    </source>
</evidence>
<dbReference type="InterPro" id="IPR000276">
    <property type="entry name" value="GPCR_Rhodpsn"/>
</dbReference>
<evidence type="ECO:0000256" key="1">
    <source>
        <dbReference type="ARBA" id="ARBA00004141"/>
    </source>
</evidence>
<dbReference type="InterPro" id="IPR017452">
    <property type="entry name" value="GPCR_Rhodpsn_7TM"/>
</dbReference>
<organism evidence="13 14">
    <name type="scientific">Patiria miniata</name>
    <name type="common">Bat star</name>
    <name type="synonym">Asterina miniata</name>
    <dbReference type="NCBI Taxonomy" id="46514"/>
    <lineage>
        <taxon>Eukaryota</taxon>
        <taxon>Metazoa</taxon>
        <taxon>Echinodermata</taxon>
        <taxon>Eleutherozoa</taxon>
        <taxon>Asterozoa</taxon>
        <taxon>Asteroidea</taxon>
        <taxon>Valvatacea</taxon>
        <taxon>Valvatida</taxon>
        <taxon>Asterinidae</taxon>
        <taxon>Patiria</taxon>
    </lineage>
</organism>
<feature type="transmembrane region" description="Helical" evidence="11">
    <location>
        <begin position="281"/>
        <end position="305"/>
    </location>
</feature>
<dbReference type="RefSeq" id="XP_038057192.1">
    <property type="nucleotide sequence ID" value="XM_038201264.1"/>
</dbReference>
<keyword evidence="5 9" id="KW-0297">G-protein coupled receptor</keyword>
<sequence length="416" mass="46929">MDTNSTSDYGYGSSDDYLASIFELFKEKVYPRPYEYLIIVIYGLVFLLAIIGNTLVCIAVLRNEHMRTVTNYYIVNLAVADILVSLVCLPITVVVDISESWFFGDVMCSVIPYIQNTSVCVSIFTLTMIAVDRYLAICRPLKFQISSKRTVITVIVIWVLSLFTMLPNSLSMVTRSEPIMETFGKPLWLTKCSDFKWEDSPWRAVYAVVTLLFTYLLPLCVVGVAYCMVCLRLWSGIPSDETSHKSSNNNAQGNGKSKRAPRSMNKSTEAQLQSRRKVARMLIVVVVLFAVCYLPIRVLNVLQAFGVFGLDNIDMMRHGEKVTVAYLIAHIMAFFNSAINPVIYNFMSAKFRQAFKMAFSCCLPASQRQSRNAGRYGYKCQSFIHSTAVSDTRMSNTNTECISMTNRPNSMHIPDA</sequence>
<feature type="transmembrane region" description="Helical" evidence="11">
    <location>
        <begin position="73"/>
        <end position="93"/>
    </location>
</feature>
<dbReference type="SMART" id="SM01381">
    <property type="entry name" value="7TM_GPCR_Srsx"/>
    <property type="match status" value="1"/>
</dbReference>
<dbReference type="PRINTS" id="PR00237">
    <property type="entry name" value="GPCRRHODOPSN"/>
</dbReference>
<dbReference type="InterPro" id="IPR000611">
    <property type="entry name" value="NPY_rcpt"/>
</dbReference>
<feature type="transmembrane region" description="Helical" evidence="11">
    <location>
        <begin position="325"/>
        <end position="347"/>
    </location>
</feature>
<evidence type="ECO:0000313" key="14">
    <source>
        <dbReference type="Proteomes" id="UP000887568"/>
    </source>
</evidence>
<feature type="compositionally biased region" description="Polar residues" evidence="10">
    <location>
        <begin position="245"/>
        <end position="255"/>
    </location>
</feature>
<accession>A0A914A039</accession>
<dbReference type="GO" id="GO:0004983">
    <property type="term" value="F:neuropeptide Y receptor activity"/>
    <property type="evidence" value="ECO:0007669"/>
    <property type="project" value="InterPro"/>
</dbReference>
<dbReference type="EnsemblMetazoa" id="XM_038201264.1">
    <property type="protein sequence ID" value="XP_038057192.1"/>
    <property type="gene ID" value="LOC119728856"/>
</dbReference>
<feature type="transmembrane region" description="Helical" evidence="11">
    <location>
        <begin position="113"/>
        <end position="131"/>
    </location>
</feature>
<evidence type="ECO:0000256" key="8">
    <source>
        <dbReference type="ARBA" id="ARBA00023224"/>
    </source>
</evidence>
<dbReference type="PROSITE" id="PS50262">
    <property type="entry name" value="G_PROTEIN_RECEP_F1_2"/>
    <property type="match status" value="1"/>
</dbReference>
<feature type="region of interest" description="Disordered" evidence="10">
    <location>
        <begin position="240"/>
        <end position="271"/>
    </location>
</feature>
<feature type="domain" description="G-protein coupled receptors family 1 profile" evidence="12">
    <location>
        <begin position="52"/>
        <end position="344"/>
    </location>
</feature>
<protein>
    <recommendedName>
        <fullName evidence="12">G-protein coupled receptors family 1 profile domain-containing protein</fullName>
    </recommendedName>
</protein>
<comment type="subcellular location">
    <subcellularLocation>
        <location evidence="1">Membrane</location>
        <topology evidence="1">Multi-pass membrane protein</topology>
    </subcellularLocation>
</comment>
<evidence type="ECO:0000256" key="4">
    <source>
        <dbReference type="ARBA" id="ARBA00022989"/>
    </source>
</evidence>
<dbReference type="OrthoDB" id="5987936at2759"/>
<keyword evidence="7 9" id="KW-0675">Receptor</keyword>
<keyword evidence="6 11" id="KW-0472">Membrane</keyword>
<feature type="transmembrane region" description="Helical" evidence="11">
    <location>
        <begin position="204"/>
        <end position="229"/>
    </location>
</feature>
<evidence type="ECO:0000256" key="7">
    <source>
        <dbReference type="ARBA" id="ARBA00023170"/>
    </source>
</evidence>
<dbReference type="AlphaFoldDB" id="A0A914A039"/>